<feature type="region of interest" description="Disordered" evidence="1">
    <location>
        <begin position="22"/>
        <end position="44"/>
    </location>
</feature>
<dbReference type="AlphaFoldDB" id="A0AAD3TCP1"/>
<dbReference type="EMBL" id="BSYO01000033">
    <property type="protein sequence ID" value="GMH27723.1"/>
    <property type="molecule type" value="Genomic_DNA"/>
</dbReference>
<dbReference type="Proteomes" id="UP001279734">
    <property type="component" value="Unassembled WGS sequence"/>
</dbReference>
<sequence>MPTSLIVPGLDNKSSVELGNSQLPPDFGNAPTCRSPEESRSFSTRDSASLVAVDKLLMDPIPTKVLLFPTRRQRRGMAPSYLS</sequence>
<keyword evidence="3" id="KW-1185">Reference proteome</keyword>
<accession>A0AAD3TCP1</accession>
<protein>
    <submittedName>
        <fullName evidence="2">Uncharacterized protein</fullName>
    </submittedName>
</protein>
<evidence type="ECO:0000256" key="1">
    <source>
        <dbReference type="SAM" id="MobiDB-lite"/>
    </source>
</evidence>
<comment type="caution">
    <text evidence="2">The sequence shown here is derived from an EMBL/GenBank/DDBJ whole genome shotgun (WGS) entry which is preliminary data.</text>
</comment>
<proteinExistence type="predicted"/>
<evidence type="ECO:0000313" key="3">
    <source>
        <dbReference type="Proteomes" id="UP001279734"/>
    </source>
</evidence>
<evidence type="ECO:0000313" key="2">
    <source>
        <dbReference type="EMBL" id="GMH27723.1"/>
    </source>
</evidence>
<organism evidence="2 3">
    <name type="scientific">Nepenthes gracilis</name>
    <name type="common">Slender pitcher plant</name>
    <dbReference type="NCBI Taxonomy" id="150966"/>
    <lineage>
        <taxon>Eukaryota</taxon>
        <taxon>Viridiplantae</taxon>
        <taxon>Streptophyta</taxon>
        <taxon>Embryophyta</taxon>
        <taxon>Tracheophyta</taxon>
        <taxon>Spermatophyta</taxon>
        <taxon>Magnoliopsida</taxon>
        <taxon>eudicotyledons</taxon>
        <taxon>Gunneridae</taxon>
        <taxon>Pentapetalae</taxon>
        <taxon>Caryophyllales</taxon>
        <taxon>Nepenthaceae</taxon>
        <taxon>Nepenthes</taxon>
    </lineage>
</organism>
<gene>
    <name evidence="2" type="ORF">Nepgr_029566</name>
</gene>
<name>A0AAD3TCP1_NEPGR</name>
<reference evidence="2" key="1">
    <citation type="submission" date="2023-05" db="EMBL/GenBank/DDBJ databases">
        <title>Nepenthes gracilis genome sequencing.</title>
        <authorList>
            <person name="Fukushima K."/>
        </authorList>
    </citation>
    <scope>NUCLEOTIDE SEQUENCE</scope>
    <source>
        <strain evidence="2">SING2019-196</strain>
    </source>
</reference>